<accession>A0ABP0F5Q1</accession>
<gene>
    <name evidence="2" type="ORF">CVLEPA_LOCUS4668</name>
</gene>
<evidence type="ECO:0000256" key="1">
    <source>
        <dbReference type="SAM" id="MobiDB-lite"/>
    </source>
</evidence>
<reference evidence="2 3" key="1">
    <citation type="submission" date="2024-02" db="EMBL/GenBank/DDBJ databases">
        <authorList>
            <person name="Daric V."/>
            <person name="Darras S."/>
        </authorList>
    </citation>
    <scope>NUCLEOTIDE SEQUENCE [LARGE SCALE GENOMIC DNA]</scope>
</reference>
<feature type="compositionally biased region" description="Polar residues" evidence="1">
    <location>
        <begin position="145"/>
        <end position="160"/>
    </location>
</feature>
<sequence length="436" mass="49021">MTLTRIFSPVYANLFLDLEDDSLNFEFRRKLTTTFPTNRRLSRPKVPDPKLIRDSSRGKLNNLAKKSQGKKSTEIRSQAAQKTKISFLSTRIFKITFSESLNSEQCMAAGIATELTGTSRRLTSEDERSCLGNTVHNYFYGPEGQTINPNHNPVVSQQQGKPGKVGPRGDRGFRGQKGTKGEPGQRDNTFRELERMQSELRALKERLETISAPSSSCDHIQDKESSGTYLISPEPSKVQPFFVFCNFTAAESGMKEFIRPTKSEKLIKCQTPPNYILETVIEHDTMEEVAVPKCKARKCYRRKISYNVDMDQIVALINRSSHCRQYIKYRCRASVIFNGNSEDYASWVSRDGTQMHYWGGATSQRNDYCACGETGNCVDPSQKCNCDRNTAPETSDEGYLTDKDALPVTGLFFGDTDGSAEFGWHTLGPLICTGRS</sequence>
<name>A0ABP0F5Q1_CLALP</name>
<dbReference type="Gene3D" id="2.60.120.1000">
    <property type="match status" value="1"/>
</dbReference>
<keyword evidence="3" id="KW-1185">Reference proteome</keyword>
<feature type="region of interest" description="Disordered" evidence="1">
    <location>
        <begin position="142"/>
        <end position="189"/>
    </location>
</feature>
<proteinExistence type="predicted"/>
<evidence type="ECO:0000313" key="3">
    <source>
        <dbReference type="Proteomes" id="UP001642483"/>
    </source>
</evidence>
<dbReference type="Proteomes" id="UP001642483">
    <property type="component" value="Unassembled WGS sequence"/>
</dbReference>
<feature type="compositionally biased region" description="Basic and acidic residues" evidence="1">
    <location>
        <begin position="167"/>
        <end position="189"/>
    </location>
</feature>
<comment type="caution">
    <text evidence="2">The sequence shown here is derived from an EMBL/GenBank/DDBJ whole genome shotgun (WGS) entry which is preliminary data.</text>
</comment>
<dbReference type="EMBL" id="CAWYQH010000013">
    <property type="protein sequence ID" value="CAK8675040.1"/>
    <property type="molecule type" value="Genomic_DNA"/>
</dbReference>
<protein>
    <submittedName>
        <fullName evidence="2">Uncharacterized protein</fullName>
    </submittedName>
</protein>
<evidence type="ECO:0000313" key="2">
    <source>
        <dbReference type="EMBL" id="CAK8675040.1"/>
    </source>
</evidence>
<organism evidence="2 3">
    <name type="scientific">Clavelina lepadiformis</name>
    <name type="common">Light-bulb sea squirt</name>
    <name type="synonym">Ascidia lepadiformis</name>
    <dbReference type="NCBI Taxonomy" id="159417"/>
    <lineage>
        <taxon>Eukaryota</taxon>
        <taxon>Metazoa</taxon>
        <taxon>Chordata</taxon>
        <taxon>Tunicata</taxon>
        <taxon>Ascidiacea</taxon>
        <taxon>Aplousobranchia</taxon>
        <taxon>Clavelinidae</taxon>
        <taxon>Clavelina</taxon>
    </lineage>
</organism>